<proteinExistence type="predicted"/>
<sequence length="1145" mass="129441">MMAETNDDEVRKQRPSHFIRKLFGDHTTRECSEIFNWWYSSAECKRIKALMAQRDVFIKDWVNEQVAVKDDALKIEFHRRNKAYHIAHIDTVMYELRYVDQCKLEALMINNWSAIRDMLLADSPRFSDDNLRELVLPQLQSVLAKISSDRQCSSAREFVEAVKWLLRAKELPKLKEHVLSDEAAREAGVATAAAMEVDQPAPAQVNEPAEATAQAQSAAPPISATASNINAESNAAILSAQEILAKLADVATKQAQKVQPFIMSKSAIDKVEFITVNGAQVTRFARFFIEDDVVKFAFRLGTIDVAVDEYATIDTALVAQRALHWACNLKPCSGLRCDPQNDKMRQGMILLASKAQRTSGTLTRLGRNLPPGVLGALIQAKSKKRRYGSTLPAVREDKVDSVEKNNEDDSDSDDDLDERVFADNPFYSAHENVAISSYLERDVDGTYLFRHHECAGYSSSVDTNWCASCKKHRGAVHTKAKRAFESHEQGTPDKRRPRVSYLDSPGASDNAMHRQAEQMRQIKAENIRLKAAVQRHVSKYGVEVSSDDEHSRIARLLELTNDEAKNFFPKDSVMRLLWEDQLRNCRAAARAGTKRVCRYSPVTIRTAILLSSKLGNAQYDKIKELFMLPSRERLRHFTAASKEETDGILTGIIKAMRDHANENNFDHGWDRCGALSWDAMTMRSGIYYNYNSGDVLGFSYEDLNQQAASAQLNDLLGKKAASDSASSSTFDDDHHLGKHYLVFYWTGLGKNDFSYPIARFALESVTASLIDELFRKLVLVLEQHTLHVVAAVFDGAAENRSFHKSCVSMPCSKFLKKNVGFDDSFLVAMPHPIWGDEYPIFVLSDMPHSWKKHVNAFEFSNPNNKKKRSIVKLHRGRLQPLCLKMLEDAWVAYESKGSSTFSGEGALVRCRKLSNAHFQRTPFSRMRVKLAVQVLSHSMLDVIDEYCNDAPNQTELYAPMREFISHFDKFVDICNGGNSNNTRYNYGNIESINSAELDDLDEFMTWYEAWYNEIKTDAAYAHFDAEGKKNSFIPEECWFDFQSIAKGIIAMSHFYLTKFPNAKIIQRRLMQDIIEHHFAHIRSSGGGTQNPTIEACQRGTATAGVTRLFFFQNKKSNSGDAPRDHDSNINAPFLSSNISVNQQQH</sequence>
<feature type="compositionally biased region" description="Polar residues" evidence="1">
    <location>
        <begin position="1128"/>
        <end position="1145"/>
    </location>
</feature>
<dbReference type="Pfam" id="PF21788">
    <property type="entry name" value="TNP-like_GBD"/>
    <property type="match status" value="1"/>
</dbReference>
<organism evidence="4">
    <name type="scientific">Aureoumbra lagunensis</name>
    <dbReference type="NCBI Taxonomy" id="44058"/>
    <lineage>
        <taxon>Eukaryota</taxon>
        <taxon>Sar</taxon>
        <taxon>Stramenopiles</taxon>
        <taxon>Ochrophyta</taxon>
        <taxon>Pelagophyceae</taxon>
        <taxon>Pelagomonadales</taxon>
        <taxon>Aureoumbra</taxon>
    </lineage>
</organism>
<feature type="region of interest" description="Disordered" evidence="1">
    <location>
        <begin position="483"/>
        <end position="514"/>
    </location>
</feature>
<accession>A0A7S3JZY0</accession>
<dbReference type="Pfam" id="PF21787">
    <property type="entry name" value="TNP-like_RNaseH_N"/>
    <property type="match status" value="1"/>
</dbReference>
<dbReference type="InterPro" id="IPR048366">
    <property type="entry name" value="TNP-like_GBD"/>
</dbReference>
<dbReference type="EMBL" id="HBIJ01016681">
    <property type="protein sequence ID" value="CAE0370347.1"/>
    <property type="molecule type" value="Transcribed_RNA"/>
</dbReference>
<feature type="domain" description="Transposable element P transposase-like RNase H" evidence="2">
    <location>
        <begin position="647"/>
        <end position="804"/>
    </location>
</feature>
<feature type="compositionally biased region" description="Acidic residues" evidence="1">
    <location>
        <begin position="408"/>
        <end position="417"/>
    </location>
</feature>
<feature type="compositionally biased region" description="Basic and acidic residues" evidence="1">
    <location>
        <begin position="394"/>
        <end position="407"/>
    </location>
</feature>
<evidence type="ECO:0000256" key="1">
    <source>
        <dbReference type="SAM" id="MobiDB-lite"/>
    </source>
</evidence>
<dbReference type="InterPro" id="IPR048365">
    <property type="entry name" value="TNP-like_RNaseH_N"/>
</dbReference>
<feature type="region of interest" description="Disordered" evidence="1">
    <location>
        <begin position="388"/>
        <end position="418"/>
    </location>
</feature>
<reference evidence="4" key="1">
    <citation type="submission" date="2021-01" db="EMBL/GenBank/DDBJ databases">
        <authorList>
            <person name="Corre E."/>
            <person name="Pelletier E."/>
            <person name="Niang G."/>
            <person name="Scheremetjew M."/>
            <person name="Finn R."/>
            <person name="Kale V."/>
            <person name="Holt S."/>
            <person name="Cochrane G."/>
            <person name="Meng A."/>
            <person name="Brown T."/>
            <person name="Cohen L."/>
        </authorList>
    </citation>
    <scope>NUCLEOTIDE SEQUENCE</scope>
    <source>
        <strain evidence="4">CCMP1510</strain>
    </source>
</reference>
<evidence type="ECO:0000259" key="2">
    <source>
        <dbReference type="Pfam" id="PF21787"/>
    </source>
</evidence>
<gene>
    <name evidence="4" type="ORF">ALAG00032_LOCUS11124</name>
</gene>
<evidence type="ECO:0000259" key="3">
    <source>
        <dbReference type="Pfam" id="PF21788"/>
    </source>
</evidence>
<feature type="domain" description="Transposable element P transposase-like GTP-binding insertion" evidence="3">
    <location>
        <begin position="907"/>
        <end position="984"/>
    </location>
</feature>
<dbReference type="AlphaFoldDB" id="A0A7S3JZY0"/>
<feature type="compositionally biased region" description="Basic and acidic residues" evidence="1">
    <location>
        <begin position="483"/>
        <end position="494"/>
    </location>
</feature>
<evidence type="ECO:0000313" key="4">
    <source>
        <dbReference type="EMBL" id="CAE0370347.1"/>
    </source>
</evidence>
<name>A0A7S3JZY0_9STRA</name>
<feature type="region of interest" description="Disordered" evidence="1">
    <location>
        <begin position="1116"/>
        <end position="1145"/>
    </location>
</feature>
<protein>
    <submittedName>
        <fullName evidence="4">Uncharacterized protein</fullName>
    </submittedName>
</protein>